<evidence type="ECO:0000256" key="8">
    <source>
        <dbReference type="ARBA" id="ARBA00049244"/>
    </source>
</evidence>
<evidence type="ECO:0000256" key="7">
    <source>
        <dbReference type="ARBA" id="ARBA00034754"/>
    </source>
</evidence>
<evidence type="ECO:0000256" key="2">
    <source>
        <dbReference type="ARBA" id="ARBA00017703"/>
    </source>
</evidence>
<dbReference type="Pfam" id="PF21694">
    <property type="entry name" value="DNA_pol3_delta_C"/>
    <property type="match status" value="1"/>
</dbReference>
<dbReference type="Proteomes" id="UP000886005">
    <property type="component" value="Unassembled WGS sequence"/>
</dbReference>
<dbReference type="Pfam" id="PF06144">
    <property type="entry name" value="DNA_pol3_delta"/>
    <property type="match status" value="1"/>
</dbReference>
<dbReference type="Gene3D" id="1.20.272.10">
    <property type="match status" value="1"/>
</dbReference>
<dbReference type="GO" id="GO:0009360">
    <property type="term" value="C:DNA polymerase III complex"/>
    <property type="evidence" value="ECO:0007669"/>
    <property type="project" value="InterPro"/>
</dbReference>
<dbReference type="PANTHER" id="PTHR34388:SF1">
    <property type="entry name" value="DNA POLYMERASE III SUBUNIT DELTA"/>
    <property type="match status" value="1"/>
</dbReference>
<evidence type="ECO:0000256" key="4">
    <source>
        <dbReference type="ARBA" id="ARBA00022695"/>
    </source>
</evidence>
<feature type="domain" description="DNA polymerase III delta N-terminal" evidence="9">
    <location>
        <begin position="23"/>
        <end position="126"/>
    </location>
</feature>
<dbReference type="EC" id="2.7.7.7" evidence="1"/>
<evidence type="ECO:0000256" key="5">
    <source>
        <dbReference type="ARBA" id="ARBA00022705"/>
    </source>
</evidence>
<feature type="domain" description="DNA polymerase III delta subunit-like C-terminal" evidence="10">
    <location>
        <begin position="208"/>
        <end position="326"/>
    </location>
</feature>
<accession>A0A7V1LJU5</accession>
<sequence>MAALTPAQMLALIRKKELEPVYLIGGKEKFFQDQILSALDKSLFPDPGARSLNRIVMQGTDVSFPDIVSACMGFPMLSDRKLVIVKDAAKISVADVDLFINYLSAPQAATLLLLIADSDKSAALTKIAAKIPRVDCKPVTDWKIQEWIISRVKERGREFTGEAVAAFSDYVGTNLLMIENELDKINNYKPQGKIDLDDIIAATGMSREYNVFALQDALAVRDIKKSMRIATMLLENGENINMLLVILFGFFRKLSTYAVLRATTETRSYARVLGVRDFQLKKMNEALKRYNRQQLEQVLVLIQETDWKSKSSGEKSLPLMQMICYNICRV</sequence>
<dbReference type="Gene3D" id="3.40.50.300">
    <property type="entry name" value="P-loop containing nucleotide triphosphate hydrolases"/>
    <property type="match status" value="1"/>
</dbReference>
<dbReference type="Gene3D" id="1.10.8.60">
    <property type="match status" value="1"/>
</dbReference>
<protein>
    <recommendedName>
        <fullName evidence="2">DNA polymerase III subunit delta</fullName>
        <ecNumber evidence="1">2.7.7.7</ecNumber>
    </recommendedName>
</protein>
<dbReference type="GO" id="GO:0006261">
    <property type="term" value="P:DNA-templated DNA replication"/>
    <property type="evidence" value="ECO:0007669"/>
    <property type="project" value="TreeGrafter"/>
</dbReference>
<dbReference type="EMBL" id="DRLD01000038">
    <property type="protein sequence ID" value="HED09324.1"/>
    <property type="molecule type" value="Genomic_DNA"/>
</dbReference>
<dbReference type="InterPro" id="IPR048466">
    <property type="entry name" value="DNA_pol3_delta-like_C"/>
</dbReference>
<dbReference type="InterPro" id="IPR010372">
    <property type="entry name" value="DNA_pol3_delta_N"/>
</dbReference>
<dbReference type="PANTHER" id="PTHR34388">
    <property type="entry name" value="DNA POLYMERASE III SUBUNIT DELTA"/>
    <property type="match status" value="1"/>
</dbReference>
<dbReference type="InterPro" id="IPR008921">
    <property type="entry name" value="DNA_pol3_clamp-load_cplx_C"/>
</dbReference>
<name>A0A7V1LJU5_CALAY</name>
<keyword evidence="3 11" id="KW-0808">Transferase</keyword>
<dbReference type="NCBIfam" id="TIGR01128">
    <property type="entry name" value="holA"/>
    <property type="match status" value="1"/>
</dbReference>
<evidence type="ECO:0000313" key="11">
    <source>
        <dbReference type="EMBL" id="HED09324.1"/>
    </source>
</evidence>
<gene>
    <name evidence="11" type="primary">holA</name>
    <name evidence="11" type="ORF">ENJ10_01415</name>
</gene>
<evidence type="ECO:0000256" key="6">
    <source>
        <dbReference type="ARBA" id="ARBA00022932"/>
    </source>
</evidence>
<comment type="caution">
    <text evidence="11">The sequence shown here is derived from an EMBL/GenBank/DDBJ whole genome shotgun (WGS) entry which is preliminary data.</text>
</comment>
<evidence type="ECO:0000256" key="3">
    <source>
        <dbReference type="ARBA" id="ARBA00022679"/>
    </source>
</evidence>
<dbReference type="InterPro" id="IPR005790">
    <property type="entry name" value="DNA_polIII_delta"/>
</dbReference>
<proteinExistence type="inferred from homology"/>
<evidence type="ECO:0000256" key="1">
    <source>
        <dbReference type="ARBA" id="ARBA00012417"/>
    </source>
</evidence>
<dbReference type="SUPFAM" id="SSF48019">
    <property type="entry name" value="post-AAA+ oligomerization domain-like"/>
    <property type="match status" value="1"/>
</dbReference>
<evidence type="ECO:0000259" key="10">
    <source>
        <dbReference type="Pfam" id="PF21694"/>
    </source>
</evidence>
<reference evidence="11" key="1">
    <citation type="journal article" date="2020" name="mSystems">
        <title>Genome- and Community-Level Interaction Insights into Carbon Utilization and Element Cycling Functions of Hydrothermarchaeota in Hydrothermal Sediment.</title>
        <authorList>
            <person name="Zhou Z."/>
            <person name="Liu Y."/>
            <person name="Xu W."/>
            <person name="Pan J."/>
            <person name="Luo Z.H."/>
            <person name="Li M."/>
        </authorList>
    </citation>
    <scope>NUCLEOTIDE SEQUENCE [LARGE SCALE GENOMIC DNA]</scope>
    <source>
        <strain evidence="11">HyVt-456</strain>
    </source>
</reference>
<dbReference type="GO" id="GO:0003887">
    <property type="term" value="F:DNA-directed DNA polymerase activity"/>
    <property type="evidence" value="ECO:0007669"/>
    <property type="project" value="UniProtKB-KW"/>
</dbReference>
<keyword evidence="4 11" id="KW-0548">Nucleotidyltransferase</keyword>
<dbReference type="SUPFAM" id="SSF52540">
    <property type="entry name" value="P-loop containing nucleoside triphosphate hydrolases"/>
    <property type="match status" value="1"/>
</dbReference>
<dbReference type="GO" id="GO:0003677">
    <property type="term" value="F:DNA binding"/>
    <property type="evidence" value="ECO:0007669"/>
    <property type="project" value="InterPro"/>
</dbReference>
<keyword evidence="6" id="KW-0239">DNA-directed DNA polymerase</keyword>
<comment type="similarity">
    <text evidence="7">Belongs to the DNA polymerase HolA subunit family.</text>
</comment>
<keyword evidence="5" id="KW-0235">DNA replication</keyword>
<evidence type="ECO:0000259" key="9">
    <source>
        <dbReference type="Pfam" id="PF06144"/>
    </source>
</evidence>
<comment type="catalytic activity">
    <reaction evidence="8">
        <text>DNA(n) + a 2'-deoxyribonucleoside 5'-triphosphate = DNA(n+1) + diphosphate</text>
        <dbReference type="Rhea" id="RHEA:22508"/>
        <dbReference type="Rhea" id="RHEA-COMP:17339"/>
        <dbReference type="Rhea" id="RHEA-COMP:17340"/>
        <dbReference type="ChEBI" id="CHEBI:33019"/>
        <dbReference type="ChEBI" id="CHEBI:61560"/>
        <dbReference type="ChEBI" id="CHEBI:173112"/>
        <dbReference type="EC" id="2.7.7.7"/>
    </reaction>
</comment>
<dbReference type="AlphaFoldDB" id="A0A7V1LJU5"/>
<dbReference type="InterPro" id="IPR027417">
    <property type="entry name" value="P-loop_NTPase"/>
</dbReference>
<organism evidence="11">
    <name type="scientific">Caldithrix abyssi</name>
    <dbReference type="NCBI Taxonomy" id="187145"/>
    <lineage>
        <taxon>Bacteria</taxon>
        <taxon>Pseudomonadati</taxon>
        <taxon>Calditrichota</taxon>
        <taxon>Calditrichia</taxon>
        <taxon>Calditrichales</taxon>
        <taxon>Calditrichaceae</taxon>
        <taxon>Caldithrix</taxon>
    </lineage>
</organism>